<dbReference type="AlphaFoldDB" id="A0A8H6FTY9"/>
<dbReference type="RefSeq" id="XP_037164051.1">
    <property type="nucleotide sequence ID" value="XM_037309190.1"/>
</dbReference>
<keyword evidence="9 10" id="KW-0472">Membrane</keyword>
<dbReference type="GO" id="GO:0005789">
    <property type="term" value="C:endoplasmic reticulum membrane"/>
    <property type="evidence" value="ECO:0007669"/>
    <property type="project" value="UniProtKB-SubCell"/>
</dbReference>
<comment type="subcellular location">
    <subcellularLocation>
        <location evidence="10">Endoplasmic reticulum membrane</location>
        <topology evidence="10">Multi-pass membrane protein</topology>
    </subcellularLocation>
    <subcellularLocation>
        <location evidence="1">Membrane</location>
        <topology evidence="1">Multi-pass membrane protein</topology>
    </subcellularLocation>
</comment>
<name>A0A8H6FTY9_9LECA</name>
<evidence type="ECO:0000256" key="9">
    <source>
        <dbReference type="ARBA" id="ARBA00023136"/>
    </source>
</evidence>
<keyword evidence="7 10" id="KW-0812">Transmembrane</keyword>
<gene>
    <name evidence="12" type="ORF">HO173_007286</name>
</gene>
<dbReference type="GO" id="GO:0004671">
    <property type="term" value="F:protein C-terminal S-isoprenylcysteine carboxyl O-methyltransferase activity"/>
    <property type="evidence" value="ECO:0007669"/>
    <property type="project" value="UniProtKB-EC"/>
</dbReference>
<feature type="region of interest" description="Disordered" evidence="11">
    <location>
        <begin position="1"/>
        <end position="98"/>
    </location>
</feature>
<evidence type="ECO:0000256" key="8">
    <source>
        <dbReference type="ARBA" id="ARBA00022989"/>
    </source>
</evidence>
<keyword evidence="10" id="KW-0256">Endoplasmic reticulum</keyword>
<proteinExistence type="inferred from homology"/>
<accession>A0A8H6FTY9</accession>
<keyword evidence="4 10" id="KW-0489">Methyltransferase</keyword>
<feature type="transmembrane region" description="Helical" evidence="10">
    <location>
        <begin position="279"/>
        <end position="303"/>
    </location>
</feature>
<evidence type="ECO:0000256" key="3">
    <source>
        <dbReference type="ARBA" id="ARBA00012151"/>
    </source>
</evidence>
<evidence type="ECO:0000256" key="7">
    <source>
        <dbReference type="ARBA" id="ARBA00022692"/>
    </source>
</evidence>
<keyword evidence="5" id="KW-0808">Transferase</keyword>
<evidence type="ECO:0000256" key="11">
    <source>
        <dbReference type="SAM" id="MobiDB-lite"/>
    </source>
</evidence>
<evidence type="ECO:0000256" key="6">
    <source>
        <dbReference type="ARBA" id="ARBA00022691"/>
    </source>
</evidence>
<evidence type="ECO:0000313" key="13">
    <source>
        <dbReference type="Proteomes" id="UP000578531"/>
    </source>
</evidence>
<dbReference type="Proteomes" id="UP000578531">
    <property type="component" value="Unassembled WGS sequence"/>
</dbReference>
<evidence type="ECO:0000256" key="4">
    <source>
        <dbReference type="ARBA" id="ARBA00022603"/>
    </source>
</evidence>
<reference evidence="12 13" key="1">
    <citation type="journal article" date="2020" name="Genomics">
        <title>Complete, high-quality genomes from long-read metagenomic sequencing of two wolf lichen thalli reveals enigmatic genome architecture.</title>
        <authorList>
            <person name="McKenzie S.K."/>
            <person name="Walston R.F."/>
            <person name="Allen J.L."/>
        </authorList>
    </citation>
    <scope>NUCLEOTIDE SEQUENCE [LARGE SCALE GENOMIC DNA]</scope>
    <source>
        <strain evidence="12">WasteWater2</strain>
    </source>
</reference>
<dbReference type="EC" id="2.1.1.100" evidence="3 10"/>
<feature type="compositionally biased region" description="Basic and acidic residues" evidence="11">
    <location>
        <begin position="58"/>
        <end position="70"/>
    </location>
</feature>
<dbReference type="PANTHER" id="PTHR12714">
    <property type="entry name" value="PROTEIN-S ISOPRENYLCYSTEINE O-METHYLTRANSFERASE"/>
    <property type="match status" value="1"/>
</dbReference>
<protein>
    <recommendedName>
        <fullName evidence="3 10">Protein-S-isoprenylcysteine O-methyltransferase</fullName>
        <ecNumber evidence="3 10">2.1.1.100</ecNumber>
    </recommendedName>
</protein>
<dbReference type="PANTHER" id="PTHR12714:SF9">
    <property type="entry name" value="PROTEIN-S-ISOPRENYLCYSTEINE O-METHYLTRANSFERASE"/>
    <property type="match status" value="1"/>
</dbReference>
<comment type="caution">
    <text evidence="12">The sequence shown here is derived from an EMBL/GenBank/DDBJ whole genome shotgun (WGS) entry which is preliminary data.</text>
</comment>
<organism evidence="12 13">
    <name type="scientific">Letharia columbiana</name>
    <dbReference type="NCBI Taxonomy" id="112416"/>
    <lineage>
        <taxon>Eukaryota</taxon>
        <taxon>Fungi</taxon>
        <taxon>Dikarya</taxon>
        <taxon>Ascomycota</taxon>
        <taxon>Pezizomycotina</taxon>
        <taxon>Lecanoromycetes</taxon>
        <taxon>OSLEUM clade</taxon>
        <taxon>Lecanoromycetidae</taxon>
        <taxon>Lecanorales</taxon>
        <taxon>Lecanorineae</taxon>
        <taxon>Parmeliaceae</taxon>
        <taxon>Letharia</taxon>
    </lineage>
</organism>
<comment type="caution">
    <text evidence="10">Lacks conserved residue(s) required for the propagation of feature annotation.</text>
</comment>
<comment type="catalytic activity">
    <reaction evidence="10">
        <text>[protein]-C-terminal S-[(2E,6E)-farnesyl]-L-cysteine + S-adenosyl-L-methionine = [protein]-C-terminal S-[(2E,6E)-farnesyl]-L-cysteine methyl ester + S-adenosyl-L-homocysteine</text>
        <dbReference type="Rhea" id="RHEA:21672"/>
        <dbReference type="Rhea" id="RHEA-COMP:12125"/>
        <dbReference type="Rhea" id="RHEA-COMP:12126"/>
        <dbReference type="ChEBI" id="CHEBI:57856"/>
        <dbReference type="ChEBI" id="CHEBI:59789"/>
        <dbReference type="ChEBI" id="CHEBI:90510"/>
        <dbReference type="ChEBI" id="CHEBI:90511"/>
        <dbReference type="EC" id="2.1.1.100"/>
    </reaction>
</comment>
<sequence>MPTPVNDPYLTPNDDSRLRNLETGHQPHRRSLDPGPSMATPPSPRALNPTRRNPWEPQTDHSNGHPRDANLHANGNHPPTPPLPLHTPSSSPSVDNNKNPAAISLRAFALGSTFSASLLTTLYLSLPHPATPNPNSTLLPPPTPLWRLPFFLLLLSLFHFLEYHTTAISNPAAATVSAFLLSSNGKAYNIAHGMAFVECFLHHHYLPKLTRSIFPPAVHTAWLVLGAAMLAIGQGTRTTAMVHAGSNFNHLIQSKKKEGHVLVTGGVYRYLRHPSYFGFFWWGLGTQVVLGNVVCLVGYAVVLCRFFRRRIEKEETLLVGFFGIDYVRYRDRTRVGIPFIP</sequence>
<keyword evidence="13" id="KW-1185">Reference proteome</keyword>
<evidence type="ECO:0000313" key="12">
    <source>
        <dbReference type="EMBL" id="KAF6234660.1"/>
    </source>
</evidence>
<dbReference type="PROSITE" id="PS51564">
    <property type="entry name" value="SAM_ICMT"/>
    <property type="match status" value="1"/>
</dbReference>
<dbReference type="GeneID" id="59288943"/>
<keyword evidence="6 10" id="KW-0949">S-adenosyl-L-methionine</keyword>
<dbReference type="Pfam" id="PF04140">
    <property type="entry name" value="ICMT"/>
    <property type="match status" value="1"/>
</dbReference>
<evidence type="ECO:0000256" key="2">
    <source>
        <dbReference type="ARBA" id="ARBA00009140"/>
    </source>
</evidence>
<dbReference type="Gene3D" id="1.20.120.1630">
    <property type="match status" value="1"/>
</dbReference>
<dbReference type="GO" id="GO:0032259">
    <property type="term" value="P:methylation"/>
    <property type="evidence" value="ECO:0007669"/>
    <property type="project" value="UniProtKB-KW"/>
</dbReference>
<keyword evidence="8 10" id="KW-1133">Transmembrane helix</keyword>
<evidence type="ECO:0000256" key="1">
    <source>
        <dbReference type="ARBA" id="ARBA00004141"/>
    </source>
</evidence>
<dbReference type="InterPro" id="IPR007269">
    <property type="entry name" value="ICMT_MeTrfase"/>
</dbReference>
<dbReference type="OrthoDB" id="422086at2759"/>
<evidence type="ECO:0000256" key="10">
    <source>
        <dbReference type="RuleBase" id="RU362022"/>
    </source>
</evidence>
<comment type="similarity">
    <text evidence="2 10">Belongs to the class VI-like SAM-binding methyltransferase superfamily. Isoprenylcysteine carboxyl methyltransferase family.</text>
</comment>
<dbReference type="InterPro" id="IPR025770">
    <property type="entry name" value="PPMT_MeTrfase"/>
</dbReference>
<evidence type="ECO:0000256" key="5">
    <source>
        <dbReference type="ARBA" id="ARBA00022679"/>
    </source>
</evidence>
<dbReference type="EMBL" id="JACCJC010000029">
    <property type="protein sequence ID" value="KAF6234660.1"/>
    <property type="molecule type" value="Genomic_DNA"/>
</dbReference>